<comment type="caution">
    <text evidence="2">The sequence shown here is derived from an EMBL/GenBank/DDBJ whole genome shotgun (WGS) entry which is preliminary data.</text>
</comment>
<reference evidence="2 3" key="1">
    <citation type="journal article" date="2016" name="Front. Microbiol.">
        <title>Comprehensive Phylogenetic Analysis of Bovine Non-aureus Staphylococci Species Based on Whole-Genome Sequencing.</title>
        <authorList>
            <person name="Naushad S."/>
            <person name="Barkema H.W."/>
            <person name="Luby C."/>
            <person name="Condas L.A."/>
            <person name="Nobrega D.B."/>
            <person name="Carson D.A."/>
            <person name="De Buck J."/>
        </authorList>
    </citation>
    <scope>NUCLEOTIDE SEQUENCE [LARGE SCALE GENOMIC DNA]</scope>
    <source>
        <strain evidence="2 3">SNUC 1388</strain>
    </source>
</reference>
<dbReference type="InterPro" id="IPR015943">
    <property type="entry name" value="WD40/YVTN_repeat-like_dom_sf"/>
</dbReference>
<dbReference type="InterPro" id="IPR050282">
    <property type="entry name" value="Cycloisomerase_2"/>
</dbReference>
<dbReference type="PANTHER" id="PTHR30344:SF1">
    <property type="entry name" value="6-PHOSPHOGLUCONOLACTONASE"/>
    <property type="match status" value="1"/>
</dbReference>
<comment type="similarity">
    <text evidence="1">Belongs to the cycloisomerase 2 family.</text>
</comment>
<dbReference type="Gene3D" id="2.130.10.10">
    <property type="entry name" value="YVTN repeat-like/Quinoprotein amine dehydrogenase"/>
    <property type="match status" value="1"/>
</dbReference>
<accession>A0A2T4SVE4</accession>
<dbReference type="AlphaFoldDB" id="A0A2T4SVE4"/>
<protein>
    <submittedName>
        <fullName evidence="2">Lactonase family protein</fullName>
    </submittedName>
</protein>
<dbReference type="GO" id="GO:0005829">
    <property type="term" value="C:cytosol"/>
    <property type="evidence" value="ECO:0007669"/>
    <property type="project" value="TreeGrafter"/>
</dbReference>
<dbReference type="SUPFAM" id="SSF51004">
    <property type="entry name" value="C-terminal (heme d1) domain of cytochrome cd1-nitrite reductase"/>
    <property type="match status" value="1"/>
</dbReference>
<dbReference type="Pfam" id="PF10282">
    <property type="entry name" value="Lactonase"/>
    <property type="match status" value="1"/>
</dbReference>
<proteinExistence type="inferred from homology"/>
<dbReference type="Proteomes" id="UP000283576">
    <property type="component" value="Unassembled WGS sequence"/>
</dbReference>
<dbReference type="GO" id="GO:0017057">
    <property type="term" value="F:6-phosphogluconolactonase activity"/>
    <property type="evidence" value="ECO:0007669"/>
    <property type="project" value="TreeGrafter"/>
</dbReference>
<dbReference type="EMBL" id="QXRZ01000007">
    <property type="protein sequence ID" value="RIL41925.1"/>
    <property type="molecule type" value="Genomic_DNA"/>
</dbReference>
<sequence length="345" mass="38418">MRTIGYIGTYTKKEGKGIYRFELDEQTGKVTEVDTGFELEASTYVNQHNKFLYAINREGENCGIASLEILENGELKLINKCLASTEGTGCYVDISPDGKYIFESVYGAGLARIYEANPETGEIIRLIQELAHDYPTGPDERQESSHVHFLKTTPDEKYVVAADLGTDKVVTYEYGDEGLKVYAVSDFEPGDGPRHIAFHEDGKHAYIVHEISNMVSTVAYNDGKFTEIERHSTIPATFEGETKLAGIRLSNDQKFIYISNRGHDSIAIFKIGEKGSSISFVDIVSSGGEFPRDFNITNSDEYLVCAHQEGDYALAVFKRNKVTGELTQVDHQQQAPEGVCVQFLQ</sequence>
<gene>
    <name evidence="2" type="ORF">BUZ01_10845</name>
</gene>
<evidence type="ECO:0000256" key="1">
    <source>
        <dbReference type="ARBA" id="ARBA00005564"/>
    </source>
</evidence>
<dbReference type="InterPro" id="IPR019405">
    <property type="entry name" value="Lactonase_7-beta_prop"/>
</dbReference>
<organism evidence="2 3">
    <name type="scientific">Staphylococcus gallinarum</name>
    <dbReference type="NCBI Taxonomy" id="1293"/>
    <lineage>
        <taxon>Bacteria</taxon>
        <taxon>Bacillati</taxon>
        <taxon>Bacillota</taxon>
        <taxon>Bacilli</taxon>
        <taxon>Bacillales</taxon>
        <taxon>Staphylococcaceae</taxon>
        <taxon>Staphylococcus</taxon>
    </lineage>
</organism>
<dbReference type="InterPro" id="IPR011048">
    <property type="entry name" value="Haem_d1_sf"/>
</dbReference>
<dbReference type="PANTHER" id="PTHR30344">
    <property type="entry name" value="6-PHOSPHOGLUCONOLACTONASE-RELATED"/>
    <property type="match status" value="1"/>
</dbReference>
<evidence type="ECO:0000313" key="2">
    <source>
        <dbReference type="EMBL" id="RIL41925.1"/>
    </source>
</evidence>
<dbReference type="RefSeq" id="WP_107526948.1">
    <property type="nucleotide sequence ID" value="NZ_JAIBNU010000005.1"/>
</dbReference>
<name>A0A2T4SVE4_STAGA</name>
<evidence type="ECO:0000313" key="3">
    <source>
        <dbReference type="Proteomes" id="UP000283576"/>
    </source>
</evidence>